<dbReference type="PRINTS" id="PR00133">
    <property type="entry name" value="GLHYDRLASE3"/>
</dbReference>
<dbReference type="GeneID" id="106151216"/>
<dbReference type="Gene3D" id="3.20.20.300">
    <property type="entry name" value="Glycoside hydrolase, family 3, N-terminal domain"/>
    <property type="match status" value="1"/>
</dbReference>
<evidence type="ECO:0000256" key="2">
    <source>
        <dbReference type="ARBA" id="ARBA00022801"/>
    </source>
</evidence>
<dbReference type="Pfam" id="PF01915">
    <property type="entry name" value="Glyco_hydro_3_C"/>
    <property type="match status" value="1"/>
</dbReference>
<dbReference type="SUPFAM" id="SSF52279">
    <property type="entry name" value="Beta-D-glucan exohydrolase, C-terminal domain"/>
    <property type="match status" value="1"/>
</dbReference>
<dbReference type="InterPro" id="IPR044993">
    <property type="entry name" value="BXL"/>
</dbReference>
<dbReference type="Proteomes" id="UP000085678">
    <property type="component" value="Unplaced"/>
</dbReference>
<dbReference type="Gene3D" id="3.40.50.1700">
    <property type="entry name" value="Glycoside hydrolase family 3 C-terminal domain"/>
    <property type="match status" value="1"/>
</dbReference>
<dbReference type="InParanoid" id="A0A1S3H2T8"/>
<evidence type="ECO:0000313" key="5">
    <source>
        <dbReference type="Proteomes" id="UP000085678"/>
    </source>
</evidence>
<dbReference type="InterPro" id="IPR026891">
    <property type="entry name" value="Fn3-like"/>
</dbReference>
<dbReference type="SUPFAM" id="SSF51445">
    <property type="entry name" value="(Trans)glycosidases"/>
    <property type="match status" value="1"/>
</dbReference>
<organism evidence="5 6">
    <name type="scientific">Lingula anatina</name>
    <name type="common">Brachiopod</name>
    <name type="synonym">Lingula unguis</name>
    <dbReference type="NCBI Taxonomy" id="7574"/>
    <lineage>
        <taxon>Eukaryota</taxon>
        <taxon>Metazoa</taxon>
        <taxon>Spiralia</taxon>
        <taxon>Lophotrochozoa</taxon>
        <taxon>Brachiopoda</taxon>
        <taxon>Linguliformea</taxon>
        <taxon>Lingulata</taxon>
        <taxon>Lingulida</taxon>
        <taxon>Linguloidea</taxon>
        <taxon>Lingulidae</taxon>
        <taxon>Lingula</taxon>
    </lineage>
</organism>
<evidence type="ECO:0000256" key="3">
    <source>
        <dbReference type="ARBA" id="ARBA00023295"/>
    </source>
</evidence>
<dbReference type="InterPro" id="IPR001764">
    <property type="entry name" value="Glyco_hydro_3_N"/>
</dbReference>
<dbReference type="SMART" id="SM01217">
    <property type="entry name" value="Fn3_like"/>
    <property type="match status" value="1"/>
</dbReference>
<proteinExistence type="predicted"/>
<dbReference type="GO" id="GO:0045493">
    <property type="term" value="P:xylan catabolic process"/>
    <property type="evidence" value="ECO:0007669"/>
    <property type="project" value="InterPro"/>
</dbReference>
<sequence length="741" mass="81121">MAVARRVLVAVLVTFHFYASFTFDYPFRNTSLPWADRVNDLVDRLTLEEIILQMAKGGAGPGGPAPAIPRLGIAPHQWNNECLRGVGYGGTATTFPQALGLAAAFSTDLIFRVARASATEARAKYNDNIKKGNYGDHTGISCFAPVINIMRHPYWGRNQETYGEDPYFSGVYSQNFVHGLQGQDPRYVLANACCKHFDVHGGPENIPVSRFGFDAKVSERDFRTTFLPAFKACVGAGSYSVMCSYNRLNGIPTCANKKLLTDILRKEWNFTGYVVSDEGAIENIISYHKYLKNPVDTVAACVNAGTNLELSPNLNATAVYMSMGKAIEAGKLTKDTVTQMVKPLFYTRMRLGEFDPPQMVPYSKYDLSYVESREHRDLAVEAAAKSFVLLKNAGRVLPLQTVLKSVAIIGPMANASYQIYGDYSAPVDTRYFRSPLQGLTTMAQKVFFAQGCDDLNPCTNYNPTAVINAAAQNVDAVVICAGIGWNLESEGKDRSSLELPGNQSRLIMDAASAASGKPVILLLFNAGPVNVQWAKDSSKVSAILACFYPAQAAGDAIIQVLWNQGAHGNPAARLPATWPANDAQVPPITNYTMIGRTYRYWIGPGDPLFPYGYGLSYTEFMYSDLIVPVTVRAGNNATIAVNVTNIGSLPGDEVIQIYIMWMDSKVVVPRYQLAGFARVNIQKGQTVTHKFVITAEQMAVWEDNKGFVVEPGRIKVYAGGQQPNQFTHAPSNVLEAMFTIV</sequence>
<gene>
    <name evidence="6" type="primary">LOC106151216</name>
</gene>
<dbReference type="RefSeq" id="XP_013379796.1">
    <property type="nucleotide sequence ID" value="XM_013524342.1"/>
</dbReference>
<dbReference type="InterPro" id="IPR036962">
    <property type="entry name" value="Glyco_hydro_3_N_sf"/>
</dbReference>
<dbReference type="GO" id="GO:0031222">
    <property type="term" value="P:arabinan catabolic process"/>
    <property type="evidence" value="ECO:0007669"/>
    <property type="project" value="TreeGrafter"/>
</dbReference>
<dbReference type="InterPro" id="IPR013783">
    <property type="entry name" value="Ig-like_fold"/>
</dbReference>
<keyword evidence="3" id="KW-0326">Glycosidase</keyword>
<dbReference type="PANTHER" id="PTHR42721">
    <property type="entry name" value="SUGAR HYDROLASE-RELATED"/>
    <property type="match status" value="1"/>
</dbReference>
<dbReference type="KEGG" id="lak:106151216"/>
<keyword evidence="1" id="KW-0732">Signal</keyword>
<dbReference type="InterPro" id="IPR017853">
    <property type="entry name" value="GH"/>
</dbReference>
<dbReference type="GO" id="GO:0046556">
    <property type="term" value="F:alpha-L-arabinofuranosidase activity"/>
    <property type="evidence" value="ECO:0007669"/>
    <property type="project" value="TreeGrafter"/>
</dbReference>
<dbReference type="AlphaFoldDB" id="A0A1S3H2T8"/>
<dbReference type="OrthoDB" id="47059at2759"/>
<keyword evidence="2" id="KW-0378">Hydrolase</keyword>
<feature type="domain" description="Fibronectin type III-like" evidence="4">
    <location>
        <begin position="653"/>
        <end position="722"/>
    </location>
</feature>
<dbReference type="InterPro" id="IPR002772">
    <property type="entry name" value="Glyco_hydro_3_C"/>
</dbReference>
<dbReference type="Pfam" id="PF00933">
    <property type="entry name" value="Glyco_hydro_3"/>
    <property type="match status" value="1"/>
</dbReference>
<reference evidence="6" key="1">
    <citation type="submission" date="2025-08" db="UniProtKB">
        <authorList>
            <consortium name="RefSeq"/>
        </authorList>
    </citation>
    <scope>IDENTIFICATION</scope>
    <source>
        <tissue evidence="6">Gonads</tissue>
    </source>
</reference>
<name>A0A1S3H2T8_LINAN</name>
<evidence type="ECO:0000313" key="6">
    <source>
        <dbReference type="RefSeq" id="XP_013379796.1"/>
    </source>
</evidence>
<dbReference type="Gene3D" id="2.60.40.10">
    <property type="entry name" value="Immunoglobulins"/>
    <property type="match status" value="1"/>
</dbReference>
<accession>A0A1S3H2T8</accession>
<dbReference type="PANTHER" id="PTHR42721:SF42">
    <property type="entry name" value="FIBRONECTIN TYPE III-LIKE DOMAIN-CONTAINING PROTEIN"/>
    <property type="match status" value="1"/>
</dbReference>
<dbReference type="STRING" id="7574.A0A1S3H2T8"/>
<dbReference type="GO" id="GO:0009044">
    <property type="term" value="F:xylan 1,4-beta-xylosidase activity"/>
    <property type="evidence" value="ECO:0007669"/>
    <property type="project" value="InterPro"/>
</dbReference>
<protein>
    <submittedName>
        <fullName evidence="6">Probable beta-D-xylosidase 2</fullName>
    </submittedName>
</protein>
<dbReference type="Pfam" id="PF14310">
    <property type="entry name" value="Fn3-like"/>
    <property type="match status" value="1"/>
</dbReference>
<dbReference type="InterPro" id="IPR036881">
    <property type="entry name" value="Glyco_hydro_3_C_sf"/>
</dbReference>
<keyword evidence="5" id="KW-1185">Reference proteome</keyword>
<evidence type="ECO:0000256" key="1">
    <source>
        <dbReference type="ARBA" id="ARBA00022729"/>
    </source>
</evidence>
<evidence type="ECO:0000259" key="4">
    <source>
        <dbReference type="SMART" id="SM01217"/>
    </source>
</evidence>